<organism evidence="1 2">
    <name type="scientific">Neorhizobium galegae</name>
    <name type="common">Rhizobium galegae</name>
    <dbReference type="NCBI Taxonomy" id="399"/>
    <lineage>
        <taxon>Bacteria</taxon>
        <taxon>Pseudomonadati</taxon>
        <taxon>Pseudomonadota</taxon>
        <taxon>Alphaproteobacteria</taxon>
        <taxon>Hyphomicrobiales</taxon>
        <taxon>Rhizobiaceae</taxon>
        <taxon>Rhizobium/Agrobacterium group</taxon>
        <taxon>Neorhizobium</taxon>
    </lineage>
</organism>
<dbReference type="Proteomes" id="UP000386575">
    <property type="component" value="Unassembled WGS sequence"/>
</dbReference>
<comment type="caution">
    <text evidence="1">The sequence shown here is derived from an EMBL/GenBank/DDBJ whole genome shotgun (WGS) entry which is preliminary data.</text>
</comment>
<protein>
    <submittedName>
        <fullName evidence="1">Uncharacterized protein</fullName>
    </submittedName>
</protein>
<accession>A0A6A1TQ62</accession>
<name>A0A6A1TQ62_NEOGA</name>
<proteinExistence type="predicted"/>
<evidence type="ECO:0000313" key="1">
    <source>
        <dbReference type="EMBL" id="KAB1086175.1"/>
    </source>
</evidence>
<dbReference type="AlphaFoldDB" id="A0A6A1TQ62"/>
<dbReference type="RefSeq" id="WP_151041694.1">
    <property type="nucleotide sequence ID" value="NZ_VZUL01000002.1"/>
</dbReference>
<reference evidence="1 2" key="1">
    <citation type="submission" date="2019-09" db="EMBL/GenBank/DDBJ databases">
        <title>Genome sequencing of Ng87 strain.</title>
        <authorList>
            <person name="Karasev E.S."/>
            <person name="Andronov E."/>
        </authorList>
    </citation>
    <scope>NUCLEOTIDE SEQUENCE [LARGE SCALE GENOMIC DNA]</scope>
    <source>
        <strain evidence="1 2">Ng87</strain>
    </source>
</reference>
<sequence>MTKTFGLRTPTDLYRKLVHDIERLDTAPYSAPLSYAAYDCAVTATHIADWVVHTVGSAQHLRLTGKTTGHNEAMKGFGQTNAKRLPALEFCRQIANAVKHVKVTRGPTMDNMTTGRSVRFDPPIDFTQPIPPDQKMLPHAYITVDDKSYPVINLFRDMAVQWQQFLLEEGLFEEDQDE</sequence>
<dbReference type="EMBL" id="VZUL01000002">
    <property type="protein sequence ID" value="KAB1086175.1"/>
    <property type="molecule type" value="Genomic_DNA"/>
</dbReference>
<evidence type="ECO:0000313" key="2">
    <source>
        <dbReference type="Proteomes" id="UP000386575"/>
    </source>
</evidence>
<gene>
    <name evidence="1" type="ORF">F4V91_06840</name>
</gene>